<feature type="region of interest" description="Disordered" evidence="1">
    <location>
        <begin position="16"/>
        <end position="50"/>
    </location>
</feature>
<keyword evidence="3" id="KW-1185">Reference proteome</keyword>
<gene>
    <name evidence="2" type="ORF">JMA39_00160</name>
</gene>
<dbReference type="PANTHER" id="PTHR37166:SF1">
    <property type="entry name" value="PROTEIN FLAG"/>
    <property type="match status" value="1"/>
</dbReference>
<keyword evidence="2" id="KW-0282">Flagellum</keyword>
<reference evidence="2 3" key="1">
    <citation type="submission" date="2021-01" db="EMBL/GenBank/DDBJ databases">
        <title>Genome sequence of Shewanella schlegeliana JCM 11561.</title>
        <authorList>
            <person name="Zhang H."/>
            <person name="Li C."/>
        </authorList>
    </citation>
    <scope>NUCLEOTIDE SEQUENCE [LARGE SCALE GENOMIC DNA]</scope>
    <source>
        <strain evidence="2 3">JCM 11561</strain>
    </source>
</reference>
<keyword evidence="2" id="KW-0969">Cilium</keyword>
<name>A0ABS1ST29_9GAMM</name>
<accession>A0ABS1ST29</accession>
<evidence type="ECO:0000313" key="2">
    <source>
        <dbReference type="EMBL" id="MBL4911574.1"/>
    </source>
</evidence>
<comment type="caution">
    <text evidence="2">The sequence shown here is derived from an EMBL/GenBank/DDBJ whole genome shotgun (WGS) entry which is preliminary data.</text>
</comment>
<dbReference type="InterPro" id="IPR005186">
    <property type="entry name" value="FlaG"/>
</dbReference>
<dbReference type="PANTHER" id="PTHR37166">
    <property type="entry name" value="PROTEIN FLAG"/>
    <property type="match status" value="1"/>
</dbReference>
<organism evidence="2 3">
    <name type="scientific">Shewanella schlegeliana</name>
    <dbReference type="NCBI Taxonomy" id="190308"/>
    <lineage>
        <taxon>Bacteria</taxon>
        <taxon>Pseudomonadati</taxon>
        <taxon>Pseudomonadota</taxon>
        <taxon>Gammaproteobacteria</taxon>
        <taxon>Alteromonadales</taxon>
        <taxon>Shewanellaceae</taxon>
        <taxon>Shewanella</taxon>
    </lineage>
</organism>
<dbReference type="EMBL" id="JAESVD010000001">
    <property type="protein sequence ID" value="MBL4911574.1"/>
    <property type="molecule type" value="Genomic_DNA"/>
</dbReference>
<proteinExistence type="predicted"/>
<dbReference type="InterPro" id="IPR035924">
    <property type="entry name" value="FlaG-like_sf"/>
</dbReference>
<evidence type="ECO:0000313" key="3">
    <source>
        <dbReference type="Proteomes" id="UP000604898"/>
    </source>
</evidence>
<keyword evidence="2" id="KW-0966">Cell projection</keyword>
<dbReference type="Proteomes" id="UP000604898">
    <property type="component" value="Unassembled WGS sequence"/>
</dbReference>
<feature type="compositionally biased region" description="Polar residues" evidence="1">
    <location>
        <begin position="16"/>
        <end position="45"/>
    </location>
</feature>
<dbReference type="Pfam" id="PF03646">
    <property type="entry name" value="FlaG"/>
    <property type="match status" value="1"/>
</dbReference>
<sequence>MDVSFTGAVSQTAVKVEANNSATDTESLSDSVSISDANNAEQGLLTQGAPKDEAEGLHDIASELTDMMSLMRKGLAFKVDEDSGRSVVSVMDVDSGDVIRQIPNEEALELAQKLNEVAGFLLKTEA</sequence>
<dbReference type="Gene3D" id="3.30.160.170">
    <property type="entry name" value="FlaG-like"/>
    <property type="match status" value="1"/>
</dbReference>
<dbReference type="RefSeq" id="WP_202720339.1">
    <property type="nucleotide sequence ID" value="NZ_BPEX01000029.1"/>
</dbReference>
<protein>
    <submittedName>
        <fullName evidence="2">Flagellar protein FlaG</fullName>
    </submittedName>
</protein>
<dbReference type="SUPFAM" id="SSF160214">
    <property type="entry name" value="FlaG-like"/>
    <property type="match status" value="1"/>
</dbReference>
<evidence type="ECO:0000256" key="1">
    <source>
        <dbReference type="SAM" id="MobiDB-lite"/>
    </source>
</evidence>